<organism evidence="1 2">
    <name type="scientific">Araneus ventricosus</name>
    <name type="common">Orbweaver spider</name>
    <name type="synonym">Epeira ventricosa</name>
    <dbReference type="NCBI Taxonomy" id="182803"/>
    <lineage>
        <taxon>Eukaryota</taxon>
        <taxon>Metazoa</taxon>
        <taxon>Ecdysozoa</taxon>
        <taxon>Arthropoda</taxon>
        <taxon>Chelicerata</taxon>
        <taxon>Arachnida</taxon>
        <taxon>Araneae</taxon>
        <taxon>Araneomorphae</taxon>
        <taxon>Entelegynae</taxon>
        <taxon>Araneoidea</taxon>
        <taxon>Araneidae</taxon>
        <taxon>Araneus</taxon>
    </lineage>
</organism>
<evidence type="ECO:0000313" key="2">
    <source>
        <dbReference type="Proteomes" id="UP000499080"/>
    </source>
</evidence>
<keyword evidence="2" id="KW-1185">Reference proteome</keyword>
<proteinExistence type="predicted"/>
<comment type="caution">
    <text evidence="1">The sequence shown here is derived from an EMBL/GenBank/DDBJ whole genome shotgun (WGS) entry which is preliminary data.</text>
</comment>
<evidence type="ECO:0000313" key="1">
    <source>
        <dbReference type="EMBL" id="GBM42021.1"/>
    </source>
</evidence>
<accession>A0A4Y2FLA2</accession>
<dbReference type="Proteomes" id="UP000499080">
    <property type="component" value="Unassembled WGS sequence"/>
</dbReference>
<name>A0A4Y2FLA2_ARAVE</name>
<gene>
    <name evidence="1" type="ORF">AVEN_3255_1</name>
</gene>
<dbReference type="EMBL" id="BGPR01000983">
    <property type="protein sequence ID" value="GBM42021.1"/>
    <property type="molecule type" value="Genomic_DNA"/>
</dbReference>
<protein>
    <submittedName>
        <fullName evidence="1">Uncharacterized protein</fullName>
    </submittedName>
</protein>
<reference evidence="1 2" key="1">
    <citation type="journal article" date="2019" name="Sci. Rep.">
        <title>Orb-weaving spider Araneus ventricosus genome elucidates the spidroin gene catalogue.</title>
        <authorList>
            <person name="Kono N."/>
            <person name="Nakamura H."/>
            <person name="Ohtoshi R."/>
            <person name="Moran D.A.P."/>
            <person name="Shinohara A."/>
            <person name="Yoshida Y."/>
            <person name="Fujiwara M."/>
            <person name="Mori M."/>
            <person name="Tomita M."/>
            <person name="Arakawa K."/>
        </authorList>
    </citation>
    <scope>NUCLEOTIDE SEQUENCE [LARGE SCALE GENOMIC DNA]</scope>
</reference>
<dbReference type="AlphaFoldDB" id="A0A4Y2FLA2"/>
<sequence>MQKGRDGLAVRIRLRGRRFQVQNPIPLKTHRIWGILRVESYVVAKCPSSGVVWKFGEGSTSSGVALVICPRFKITRSVPKLPSD</sequence>